<comment type="caution">
    <text evidence="2">The sequence shown here is derived from an EMBL/GenBank/DDBJ whole genome shotgun (WGS) entry which is preliminary data.</text>
</comment>
<organism evidence="2 3">
    <name type="scientific">Trinickia symbiotica</name>
    <dbReference type="NCBI Taxonomy" id="863227"/>
    <lineage>
        <taxon>Bacteria</taxon>
        <taxon>Pseudomonadati</taxon>
        <taxon>Pseudomonadota</taxon>
        <taxon>Betaproteobacteria</taxon>
        <taxon>Burkholderiales</taxon>
        <taxon>Burkholderiaceae</taxon>
        <taxon>Trinickia</taxon>
    </lineage>
</organism>
<dbReference type="Gene3D" id="2.40.100.20">
    <property type="match status" value="1"/>
</dbReference>
<accession>A0A2N7WP39</accession>
<dbReference type="Pfam" id="PF18631">
    <property type="entry name" value="Cucumopine_C"/>
    <property type="match status" value="1"/>
</dbReference>
<protein>
    <recommendedName>
        <fullName evidence="1">Cucumopine synthase C-terminal helical bundle domain-containing protein</fullName>
    </recommendedName>
</protein>
<sequence>MSQKQRTLKEFVAELKALTDGMMTVEPKEIADLRLGEMEIPAGSYGQYFGTWDIAHGMLRDYSMYTLYPLVVLAEDPEFQPRQMSKIVDALDQAYSNYLRYSGFPKMGALALELRAHLKDNPSREEVVTALRAFTEYTNKLQAWSFHYFPWGLGKYFQYPAERLQAAPPPVADLGATRAHIRSGQRIRITWKPLNITVNATLATKENPELCADLVAALPFTTIQDHAVVTGESMYAWSPFVSTAPIRLRERICDAPIGRIRFSQSTGQKFIVQYGPTTEDLSQPVLGEIDEADAAKLAEVGKAVWESTFESKDLIWMTVELAKVQRPNTARHDATH</sequence>
<dbReference type="RefSeq" id="WP_102607372.1">
    <property type="nucleotide sequence ID" value="NZ_PNYC01000027.1"/>
</dbReference>
<evidence type="ECO:0000313" key="2">
    <source>
        <dbReference type="EMBL" id="PMS31207.1"/>
    </source>
</evidence>
<dbReference type="AlphaFoldDB" id="A0A2N7WP39"/>
<reference evidence="2 3" key="1">
    <citation type="submission" date="2018-01" db="EMBL/GenBank/DDBJ databases">
        <title>Whole genome analyses suggest that Burkholderia sensu lato contains two further novel genera in the rhizoxinica-symbiotica group Mycetohabitans gen. nov., and Trinickia gen. nov.: implications for the evolution of diazotrophy and nodulation in the Burkholderiaceae.</title>
        <authorList>
            <person name="Estrada-de los Santos P."/>
            <person name="Palmer M."/>
            <person name="Chavez-Ramirez B."/>
            <person name="Beukes C."/>
            <person name="Steenkamp E.T."/>
            <person name="Hirsch A.M."/>
            <person name="Manyaka P."/>
            <person name="Maluk M."/>
            <person name="Lafos M."/>
            <person name="Crook M."/>
            <person name="Gross E."/>
            <person name="Simon M.F."/>
            <person name="Bueno dos Reis Junior F."/>
            <person name="Poole P.S."/>
            <person name="Venter S.N."/>
            <person name="James E.K."/>
        </authorList>
    </citation>
    <scope>NUCLEOTIDE SEQUENCE [LARGE SCALE GENOMIC DNA]</scope>
    <source>
        <strain evidence="2 3">JPY 581</strain>
    </source>
</reference>
<evidence type="ECO:0000313" key="3">
    <source>
        <dbReference type="Proteomes" id="UP000235777"/>
    </source>
</evidence>
<keyword evidence="3" id="KW-1185">Reference proteome</keyword>
<evidence type="ECO:0000259" key="1">
    <source>
        <dbReference type="Pfam" id="PF18631"/>
    </source>
</evidence>
<name>A0A2N7WP39_9BURK</name>
<dbReference type="EMBL" id="PNYC01000027">
    <property type="protein sequence ID" value="PMS31207.1"/>
    <property type="molecule type" value="Genomic_DNA"/>
</dbReference>
<gene>
    <name evidence="2" type="ORF">C0Z20_28735</name>
</gene>
<dbReference type="Proteomes" id="UP000235777">
    <property type="component" value="Unassembled WGS sequence"/>
</dbReference>
<dbReference type="InterPro" id="IPR040602">
    <property type="entry name" value="Cucumopine_C"/>
</dbReference>
<feature type="domain" description="Cucumopine synthase C-terminal helical bundle" evidence="1">
    <location>
        <begin position="9"/>
        <end position="147"/>
    </location>
</feature>
<proteinExistence type="predicted"/>